<evidence type="ECO:0000256" key="8">
    <source>
        <dbReference type="SAM" id="MobiDB-lite"/>
    </source>
</evidence>
<dbReference type="GO" id="GO:0010945">
    <property type="term" value="F:coenzyme A diphosphatase activity"/>
    <property type="evidence" value="ECO:0007669"/>
    <property type="project" value="InterPro"/>
</dbReference>
<dbReference type="PROSITE" id="PS00893">
    <property type="entry name" value="NUDIX_BOX"/>
    <property type="match status" value="1"/>
</dbReference>
<dbReference type="Proteomes" id="UP000637002">
    <property type="component" value="Unassembled WGS sequence"/>
</dbReference>
<evidence type="ECO:0000256" key="7">
    <source>
        <dbReference type="RuleBase" id="RU003476"/>
    </source>
</evidence>
<evidence type="ECO:0000256" key="4">
    <source>
        <dbReference type="ARBA" id="ARBA00022801"/>
    </source>
</evidence>
<accession>A0A916UR04</accession>
<evidence type="ECO:0000313" key="10">
    <source>
        <dbReference type="EMBL" id="GGC83608.1"/>
    </source>
</evidence>
<gene>
    <name evidence="10" type="ORF">GCM10010994_46860</name>
</gene>
<evidence type="ECO:0000259" key="9">
    <source>
        <dbReference type="PROSITE" id="PS51462"/>
    </source>
</evidence>
<evidence type="ECO:0000256" key="5">
    <source>
        <dbReference type="ARBA" id="ARBA00022842"/>
    </source>
</evidence>
<dbReference type="PROSITE" id="PS51462">
    <property type="entry name" value="NUDIX"/>
    <property type="match status" value="1"/>
</dbReference>
<evidence type="ECO:0000256" key="2">
    <source>
        <dbReference type="ARBA" id="ARBA00001946"/>
    </source>
</evidence>
<keyword evidence="6" id="KW-0464">Manganese</keyword>
<feature type="compositionally biased region" description="Low complexity" evidence="8">
    <location>
        <begin position="1"/>
        <end position="18"/>
    </location>
</feature>
<evidence type="ECO:0000256" key="6">
    <source>
        <dbReference type="ARBA" id="ARBA00023211"/>
    </source>
</evidence>
<evidence type="ECO:0000256" key="3">
    <source>
        <dbReference type="ARBA" id="ARBA00022723"/>
    </source>
</evidence>
<name>A0A916UR04_9HYPH</name>
<keyword evidence="4 7" id="KW-0378">Hydrolase</keyword>
<protein>
    <submittedName>
        <fullName evidence="10">Coenzyme A pyrophosphatase</fullName>
    </submittedName>
</protein>
<dbReference type="Gene3D" id="3.90.79.10">
    <property type="entry name" value="Nucleoside Triphosphate Pyrophosphohydrolase"/>
    <property type="match status" value="1"/>
</dbReference>
<dbReference type="InterPro" id="IPR020084">
    <property type="entry name" value="NUDIX_hydrolase_CS"/>
</dbReference>
<feature type="region of interest" description="Disordered" evidence="8">
    <location>
        <begin position="1"/>
        <end position="49"/>
    </location>
</feature>
<dbReference type="EMBL" id="BMGG01000009">
    <property type="protein sequence ID" value="GGC83608.1"/>
    <property type="molecule type" value="Genomic_DNA"/>
</dbReference>
<dbReference type="CDD" id="cd03426">
    <property type="entry name" value="NUDIX_CoAse_Nudt7"/>
    <property type="match status" value="1"/>
</dbReference>
<reference evidence="10" key="1">
    <citation type="journal article" date="2014" name="Int. J. Syst. Evol. Microbiol.">
        <title>Complete genome sequence of Corynebacterium casei LMG S-19264T (=DSM 44701T), isolated from a smear-ripened cheese.</title>
        <authorList>
            <consortium name="US DOE Joint Genome Institute (JGI-PGF)"/>
            <person name="Walter F."/>
            <person name="Albersmeier A."/>
            <person name="Kalinowski J."/>
            <person name="Ruckert C."/>
        </authorList>
    </citation>
    <scope>NUCLEOTIDE SEQUENCE</scope>
    <source>
        <strain evidence="10">CGMCC 1.12919</strain>
    </source>
</reference>
<dbReference type="PRINTS" id="PR00502">
    <property type="entry name" value="NUDIXFAMILY"/>
</dbReference>
<keyword evidence="3" id="KW-0479">Metal-binding</keyword>
<evidence type="ECO:0000313" key="11">
    <source>
        <dbReference type="Proteomes" id="UP000637002"/>
    </source>
</evidence>
<organism evidence="10 11">
    <name type="scientific">Chelatococcus reniformis</name>
    <dbReference type="NCBI Taxonomy" id="1494448"/>
    <lineage>
        <taxon>Bacteria</taxon>
        <taxon>Pseudomonadati</taxon>
        <taxon>Pseudomonadota</taxon>
        <taxon>Alphaproteobacteria</taxon>
        <taxon>Hyphomicrobiales</taxon>
        <taxon>Chelatococcaceae</taxon>
        <taxon>Chelatococcus</taxon>
    </lineage>
</organism>
<evidence type="ECO:0000256" key="1">
    <source>
        <dbReference type="ARBA" id="ARBA00001936"/>
    </source>
</evidence>
<dbReference type="InterPro" id="IPR045121">
    <property type="entry name" value="CoAse"/>
</dbReference>
<dbReference type="PANTHER" id="PTHR12992:SF11">
    <property type="entry name" value="MITOCHONDRIAL COENZYME A DIPHOSPHATASE NUDT8"/>
    <property type="match status" value="1"/>
</dbReference>
<sequence>MCVTQGASAAPGALAGLPPGAPRDITPDVPSSSTEPKFAVPKPGSEASPRERLAALCDGFARLAPDVAHAELKRAAVAIALVGDPRQPGELALLLTRRAKTLRSHGGQWALPGGRCDPGETAIETALRELHEELGLELASDAVLGQLDDYPTRSGYVMSPVVVWGGASPALAPNPLEVASVHYIPLAHIAIEDAVTFVTIPESPRPVVRFHLNGSHLHAPTAAVIYQFRELLAGRTTRVAELEQPVFAWR</sequence>
<dbReference type="SUPFAM" id="SSF55811">
    <property type="entry name" value="Nudix"/>
    <property type="match status" value="1"/>
</dbReference>
<keyword evidence="11" id="KW-1185">Reference proteome</keyword>
<reference evidence="10" key="2">
    <citation type="submission" date="2020-09" db="EMBL/GenBank/DDBJ databases">
        <authorList>
            <person name="Sun Q."/>
            <person name="Zhou Y."/>
        </authorList>
    </citation>
    <scope>NUCLEOTIDE SEQUENCE</scope>
    <source>
        <strain evidence="10">CGMCC 1.12919</strain>
    </source>
</reference>
<comment type="cofactor">
    <cofactor evidence="2">
        <name>Mg(2+)</name>
        <dbReference type="ChEBI" id="CHEBI:18420"/>
    </cofactor>
</comment>
<proteinExistence type="inferred from homology"/>
<dbReference type="InterPro" id="IPR015797">
    <property type="entry name" value="NUDIX_hydrolase-like_dom_sf"/>
</dbReference>
<dbReference type="Pfam" id="PF00293">
    <property type="entry name" value="NUDIX"/>
    <property type="match status" value="1"/>
</dbReference>
<keyword evidence="5" id="KW-0460">Magnesium</keyword>
<dbReference type="InterPro" id="IPR020476">
    <property type="entry name" value="Nudix_hydrolase"/>
</dbReference>
<dbReference type="PANTHER" id="PTHR12992">
    <property type="entry name" value="NUDIX HYDROLASE"/>
    <property type="match status" value="1"/>
</dbReference>
<comment type="similarity">
    <text evidence="7">Belongs to the Nudix hydrolase family.</text>
</comment>
<feature type="domain" description="Nudix hydrolase" evidence="9">
    <location>
        <begin position="72"/>
        <end position="212"/>
    </location>
</feature>
<dbReference type="InterPro" id="IPR000086">
    <property type="entry name" value="NUDIX_hydrolase_dom"/>
</dbReference>
<comment type="cofactor">
    <cofactor evidence="1">
        <name>Mn(2+)</name>
        <dbReference type="ChEBI" id="CHEBI:29035"/>
    </cofactor>
</comment>
<dbReference type="GO" id="GO:0046872">
    <property type="term" value="F:metal ion binding"/>
    <property type="evidence" value="ECO:0007669"/>
    <property type="project" value="UniProtKB-KW"/>
</dbReference>
<comment type="caution">
    <text evidence="10">The sequence shown here is derived from an EMBL/GenBank/DDBJ whole genome shotgun (WGS) entry which is preliminary data.</text>
</comment>
<dbReference type="AlphaFoldDB" id="A0A916UR04"/>